<dbReference type="InterPro" id="IPR013761">
    <property type="entry name" value="SAM/pointed_sf"/>
</dbReference>
<feature type="compositionally biased region" description="Low complexity" evidence="12">
    <location>
        <begin position="392"/>
        <end position="406"/>
    </location>
</feature>
<protein>
    <recommendedName>
        <fullName evidence="17">PHD-type domain-containing protein</fullName>
    </recommendedName>
</protein>
<dbReference type="InterPro" id="IPR048589">
    <property type="entry name" value="SAMD1-like_WH"/>
</dbReference>
<dbReference type="GO" id="GO:0008270">
    <property type="term" value="F:zinc ion binding"/>
    <property type="evidence" value="ECO:0007669"/>
    <property type="project" value="UniProtKB-KW"/>
</dbReference>
<evidence type="ECO:0000256" key="11">
    <source>
        <dbReference type="PROSITE-ProRule" id="PRU00146"/>
    </source>
</evidence>
<evidence type="ECO:0000256" key="3">
    <source>
        <dbReference type="ARBA" id="ARBA00022499"/>
    </source>
</evidence>
<feature type="compositionally biased region" description="Polar residues" evidence="12">
    <location>
        <begin position="280"/>
        <end position="303"/>
    </location>
</feature>
<proteinExistence type="predicted"/>
<organism evidence="15 16">
    <name type="scientific">Trichogramma kaykai</name>
    <dbReference type="NCBI Taxonomy" id="54128"/>
    <lineage>
        <taxon>Eukaryota</taxon>
        <taxon>Metazoa</taxon>
        <taxon>Ecdysozoa</taxon>
        <taxon>Arthropoda</taxon>
        <taxon>Hexapoda</taxon>
        <taxon>Insecta</taxon>
        <taxon>Pterygota</taxon>
        <taxon>Neoptera</taxon>
        <taxon>Endopterygota</taxon>
        <taxon>Hymenoptera</taxon>
        <taxon>Apocrita</taxon>
        <taxon>Proctotrupomorpha</taxon>
        <taxon>Chalcidoidea</taxon>
        <taxon>Trichogrammatidae</taxon>
        <taxon>Trichogramma</taxon>
    </lineage>
</organism>
<evidence type="ECO:0000256" key="6">
    <source>
        <dbReference type="ARBA" id="ARBA00022771"/>
    </source>
</evidence>
<dbReference type="InterPro" id="IPR011011">
    <property type="entry name" value="Znf_FYVE_PHD"/>
</dbReference>
<accession>A0ABD2VWT6</accession>
<evidence type="ECO:0000313" key="16">
    <source>
        <dbReference type="Proteomes" id="UP001627154"/>
    </source>
</evidence>
<keyword evidence="16" id="KW-1185">Reference proteome</keyword>
<name>A0ABD2VWT6_9HYME</name>
<comment type="subcellular location">
    <subcellularLocation>
        <location evidence="1">Nucleus</location>
    </subcellularLocation>
</comment>
<feature type="domain" description="PHD-type" evidence="13">
    <location>
        <begin position="477"/>
        <end position="526"/>
    </location>
</feature>
<keyword evidence="4" id="KW-0597">Phosphoprotein</keyword>
<keyword evidence="6 11" id="KW-0863">Zinc-finger</keyword>
<keyword evidence="2" id="KW-0678">Repressor</keyword>
<feature type="compositionally biased region" description="Basic and acidic residues" evidence="12">
    <location>
        <begin position="311"/>
        <end position="322"/>
    </location>
</feature>
<evidence type="ECO:0000256" key="8">
    <source>
        <dbReference type="ARBA" id="ARBA00022843"/>
    </source>
</evidence>
<evidence type="ECO:0000256" key="9">
    <source>
        <dbReference type="ARBA" id="ARBA00022853"/>
    </source>
</evidence>
<keyword evidence="3" id="KW-1017">Isopeptide bond</keyword>
<keyword evidence="10" id="KW-0539">Nucleus</keyword>
<evidence type="ECO:0000256" key="12">
    <source>
        <dbReference type="SAM" id="MobiDB-lite"/>
    </source>
</evidence>
<dbReference type="InterPro" id="IPR019787">
    <property type="entry name" value="Znf_PHD-finger"/>
</dbReference>
<feature type="region of interest" description="Disordered" evidence="12">
    <location>
        <begin position="386"/>
        <end position="422"/>
    </location>
</feature>
<dbReference type="PANTHER" id="PTHR12247">
    <property type="entry name" value="POLYCOMB GROUP PROTEIN"/>
    <property type="match status" value="1"/>
</dbReference>
<dbReference type="GO" id="GO:0005634">
    <property type="term" value="C:nucleus"/>
    <property type="evidence" value="ECO:0007669"/>
    <property type="project" value="UniProtKB-SubCell"/>
</dbReference>
<dbReference type="Gene3D" id="3.30.40.10">
    <property type="entry name" value="Zinc/RING finger domain, C3HC4 (zinc finger)"/>
    <property type="match status" value="2"/>
</dbReference>
<evidence type="ECO:0000256" key="4">
    <source>
        <dbReference type="ARBA" id="ARBA00022553"/>
    </source>
</evidence>
<evidence type="ECO:0000256" key="1">
    <source>
        <dbReference type="ARBA" id="ARBA00004123"/>
    </source>
</evidence>
<dbReference type="EMBL" id="JBJJXI010000166">
    <property type="protein sequence ID" value="KAL3384916.1"/>
    <property type="molecule type" value="Genomic_DNA"/>
</dbReference>
<evidence type="ECO:0008006" key="17">
    <source>
        <dbReference type="Google" id="ProtNLM"/>
    </source>
</evidence>
<evidence type="ECO:0000256" key="2">
    <source>
        <dbReference type="ARBA" id="ARBA00022491"/>
    </source>
</evidence>
<dbReference type="CDD" id="cd09509">
    <property type="entry name" value="SAM_Polycomb"/>
    <property type="match status" value="1"/>
</dbReference>
<dbReference type="InterPro" id="IPR001965">
    <property type="entry name" value="Znf_PHD"/>
</dbReference>
<keyword evidence="9" id="KW-0156">Chromatin regulator</keyword>
<keyword evidence="7" id="KW-0862">Zinc</keyword>
<feature type="domain" description="SAMD1-like winged helix (WH)" evidence="14">
    <location>
        <begin position="35"/>
        <end position="111"/>
    </location>
</feature>
<comment type="caution">
    <text evidence="15">The sequence shown here is derived from an EMBL/GenBank/DDBJ whole genome shotgun (WGS) entry which is preliminary data.</text>
</comment>
<evidence type="ECO:0000259" key="13">
    <source>
        <dbReference type="PROSITE" id="PS50016"/>
    </source>
</evidence>
<keyword evidence="5" id="KW-0479">Metal-binding</keyword>
<feature type="region of interest" description="Disordered" evidence="12">
    <location>
        <begin position="338"/>
        <end position="357"/>
    </location>
</feature>
<dbReference type="Gene3D" id="1.10.150.50">
    <property type="entry name" value="Transcription Factor, Ets-1"/>
    <property type="match status" value="1"/>
</dbReference>
<evidence type="ECO:0000259" key="14">
    <source>
        <dbReference type="PROSITE" id="PS52014"/>
    </source>
</evidence>
<dbReference type="Pfam" id="PF21524">
    <property type="entry name" value="SAMD1_WH"/>
    <property type="match status" value="1"/>
</dbReference>
<sequence length="666" mass="76218">MLSHVVIPKGEPDHKLQRIRKRKDQQQDHNPLSNGPEIPGVPFGRKLLASIDSIRQRKARPNQNNLINYMLKNYKIDGEETLITIKKMIELEHVVEVNYKGFISYRNASNWKRFPLYKNRPEAFRKDKINSETISDAFSQLILQEPDYLNTGIPAPRLIDHLLNGHSNPTTQRMVEDFLKKEVSQGRFENLSNGNYLLVGSSNMSGGSVTINASIPKQVEILNITSDSTFYDDNSSYSSHNDNTLSYTNITNNTLKKEDCIEIIMGKDWIMNEEIHESNNSITDTNSTKSFENHNSQDITNCTVKKRNKTERKQKLEVRSDDSQDMFDLLMDNNDDHKEEFVSSSTPSPSSDTNNTNSFRAVKRQIVSILRVKKVFDPSDNFIVKKKKSKQPKTMPTKPKTMPTKPNATIPQENRETVTHSQNKETSKDEYCHCCSSDKPEPFVECKDCTTKVHLSCALPSKKTSKKALIHWRCERCKMCEVCHETVESGTMVSCYKCDRASHIKCLSDKKAQKASKWECQDCKTKRKSPSLEKVSKSSDSTDASEVTDRLKAEIKETANSPKISEVIHKKITKKSENKKKIDPNIPDVRKWTVEQVFLFFSRYFPRHAQAFKDLEIDGASLLLLNKKTIIEKLGGLHGKLGPALKIYKQIVILKARYDDPALYWL</sequence>
<evidence type="ECO:0000256" key="5">
    <source>
        <dbReference type="ARBA" id="ARBA00022723"/>
    </source>
</evidence>
<dbReference type="InterPro" id="IPR050548">
    <property type="entry name" value="PcG_chromatin_remod_factors"/>
</dbReference>
<dbReference type="SMART" id="SM00249">
    <property type="entry name" value="PHD"/>
    <property type="match status" value="2"/>
</dbReference>
<evidence type="ECO:0000256" key="10">
    <source>
        <dbReference type="ARBA" id="ARBA00023242"/>
    </source>
</evidence>
<feature type="region of interest" description="Disordered" evidence="12">
    <location>
        <begin position="1"/>
        <end position="41"/>
    </location>
</feature>
<feature type="compositionally biased region" description="Low complexity" evidence="12">
    <location>
        <begin position="343"/>
        <end position="357"/>
    </location>
</feature>
<dbReference type="InterPro" id="IPR013083">
    <property type="entry name" value="Znf_RING/FYVE/PHD"/>
</dbReference>
<feature type="region of interest" description="Disordered" evidence="12">
    <location>
        <begin position="280"/>
        <end position="330"/>
    </location>
</feature>
<evidence type="ECO:0000256" key="7">
    <source>
        <dbReference type="ARBA" id="ARBA00022833"/>
    </source>
</evidence>
<dbReference type="Proteomes" id="UP001627154">
    <property type="component" value="Unassembled WGS sequence"/>
</dbReference>
<feature type="domain" description="PHD-type" evidence="13">
    <location>
        <begin position="429"/>
        <end position="480"/>
    </location>
</feature>
<dbReference type="AlphaFoldDB" id="A0ABD2VWT6"/>
<evidence type="ECO:0000313" key="15">
    <source>
        <dbReference type="EMBL" id="KAL3384916.1"/>
    </source>
</evidence>
<keyword evidence="8" id="KW-0832">Ubl conjugation</keyword>
<dbReference type="CDD" id="cd15489">
    <property type="entry name" value="PHD_SF"/>
    <property type="match status" value="2"/>
</dbReference>
<dbReference type="Pfam" id="PF00628">
    <property type="entry name" value="PHD"/>
    <property type="match status" value="1"/>
</dbReference>
<dbReference type="GO" id="GO:0006325">
    <property type="term" value="P:chromatin organization"/>
    <property type="evidence" value="ECO:0007669"/>
    <property type="project" value="UniProtKB-KW"/>
</dbReference>
<dbReference type="PROSITE" id="PS52014">
    <property type="entry name" value="SAMD1_WH"/>
    <property type="match status" value="1"/>
</dbReference>
<dbReference type="PROSITE" id="PS50016">
    <property type="entry name" value="ZF_PHD_2"/>
    <property type="match status" value="2"/>
</dbReference>
<reference evidence="15 16" key="1">
    <citation type="journal article" date="2024" name="bioRxiv">
        <title>A reference genome for Trichogramma kaykai: A tiny desert-dwelling parasitoid wasp with competing sex-ratio distorters.</title>
        <authorList>
            <person name="Culotta J."/>
            <person name="Lindsey A.R."/>
        </authorList>
    </citation>
    <scope>NUCLEOTIDE SEQUENCE [LARGE SCALE GENOMIC DNA]</scope>
    <source>
        <strain evidence="15 16">KSX58</strain>
    </source>
</reference>
<gene>
    <name evidence="15" type="ORF">TKK_019321</name>
</gene>
<dbReference type="SUPFAM" id="SSF47769">
    <property type="entry name" value="SAM/Pointed domain"/>
    <property type="match status" value="1"/>
</dbReference>
<feature type="compositionally biased region" description="Basic and acidic residues" evidence="12">
    <location>
        <begin position="413"/>
        <end position="422"/>
    </location>
</feature>
<dbReference type="PANTHER" id="PTHR12247:SF139">
    <property type="entry name" value="ATHERIN-RELATED"/>
    <property type="match status" value="1"/>
</dbReference>
<dbReference type="SUPFAM" id="SSF57903">
    <property type="entry name" value="FYVE/PHD zinc finger"/>
    <property type="match status" value="2"/>
</dbReference>